<organism evidence="2 3">
    <name type="scientific">Mycobacterium phage Sauce</name>
    <dbReference type="NCBI Taxonomy" id="2419614"/>
    <lineage>
        <taxon>Viruses</taxon>
        <taxon>Duplodnaviria</taxon>
        <taxon>Heunggongvirae</taxon>
        <taxon>Uroviricota</taxon>
        <taxon>Caudoviricetes</taxon>
        <taxon>Ceeclamvirinae</taxon>
        <taxon>Bixzunavirus</taxon>
        <taxon>Bixzunavirus sauce</taxon>
    </lineage>
</organism>
<feature type="region of interest" description="Disordered" evidence="1">
    <location>
        <begin position="1"/>
        <end position="29"/>
    </location>
</feature>
<keyword evidence="3" id="KW-1185">Reference proteome</keyword>
<dbReference type="RefSeq" id="YP_010058566.1">
    <property type="nucleotide sequence ID" value="NC_054722.1"/>
</dbReference>
<protein>
    <submittedName>
        <fullName evidence="2">Uncharacterized protein</fullName>
    </submittedName>
</protein>
<name>A0A3G3M4U0_9CAUD</name>
<dbReference type="KEGG" id="vg:64765550"/>
<evidence type="ECO:0000313" key="3">
    <source>
        <dbReference type="Proteomes" id="UP000271486"/>
    </source>
</evidence>
<accession>A0A3G3M4U0</accession>
<reference evidence="2 3" key="1">
    <citation type="submission" date="2018-09" db="EMBL/GenBank/DDBJ databases">
        <authorList>
            <person name="Archambault D."/>
            <person name="Stevens I."/>
            <person name="Molloy S.D."/>
            <person name="Garlena R.A."/>
            <person name="Russell D.A."/>
            <person name="Pope W.H."/>
            <person name="Jacobs-Sera D."/>
            <person name="Hatfull G.F."/>
        </authorList>
    </citation>
    <scope>NUCLEOTIDE SEQUENCE [LARGE SCALE GENOMIC DNA]</scope>
</reference>
<feature type="compositionally biased region" description="Polar residues" evidence="1">
    <location>
        <begin position="17"/>
        <end position="29"/>
    </location>
</feature>
<evidence type="ECO:0000256" key="1">
    <source>
        <dbReference type="SAM" id="MobiDB-lite"/>
    </source>
</evidence>
<gene>
    <name evidence="2" type="primary">8</name>
    <name evidence="2" type="ORF">SEA_SAUCE_8</name>
</gene>
<sequence>MSDFPSAEQQARDASKPSKNSTRSPEVIA</sequence>
<dbReference type="GeneID" id="64765550"/>
<dbReference type="EMBL" id="MH910040">
    <property type="protein sequence ID" value="AYR01492.1"/>
    <property type="molecule type" value="Genomic_DNA"/>
</dbReference>
<proteinExistence type="predicted"/>
<evidence type="ECO:0000313" key="2">
    <source>
        <dbReference type="EMBL" id="AYR01492.1"/>
    </source>
</evidence>
<dbReference type="Proteomes" id="UP000271486">
    <property type="component" value="Segment"/>
</dbReference>